<comment type="caution">
    <text evidence="2">The sequence shown here is derived from an EMBL/GenBank/DDBJ whole genome shotgun (WGS) entry which is preliminary data.</text>
</comment>
<protein>
    <submittedName>
        <fullName evidence="2">Uncharacterized protein</fullName>
    </submittedName>
</protein>
<reference evidence="2" key="1">
    <citation type="submission" date="2020-06" db="EMBL/GenBank/DDBJ databases">
        <authorList>
            <person name="Link T."/>
            <person name="Ehrmann M."/>
        </authorList>
    </citation>
    <scope>NUCLEOTIDE SEQUENCE</scope>
    <source>
        <strain evidence="2">TMW 2.2257</strain>
    </source>
</reference>
<evidence type="ECO:0000313" key="3">
    <source>
        <dbReference type="Proteomes" id="UP001057280"/>
    </source>
</evidence>
<dbReference type="Proteomes" id="UP001057280">
    <property type="component" value="Unassembled WGS sequence"/>
</dbReference>
<sequence length="202" mass="23881">MKRILMIVLACILVVSLYLNYTQYTQHTKEKEQIQTLKKDKKEAEHKQTTVQQENKTLTSQIDTYKKFNNNQNKDQSELDFNDVSQEFLTKMFTFEPDTYDQRKEEIKPLISEELFEQYFPEDAYGDSNSVYSKLNDTQIFYQAKQGENMQGLAVVEYESRSSDNNDWKKDTVLYQISFDPTTKQIQSLKNLGNSFEAENFF</sequence>
<evidence type="ECO:0000256" key="1">
    <source>
        <dbReference type="SAM" id="Coils"/>
    </source>
</evidence>
<reference evidence="2" key="2">
    <citation type="journal article" date="2021" name="BMC Microbiol.">
        <title>The diversity among the species Tetragenococcus halophilus including new isolates from a lupine seed fermentation.</title>
        <authorList>
            <person name="Link T."/>
            <person name="Vogel R.F."/>
            <person name="Ehrmann M.A."/>
        </authorList>
    </citation>
    <scope>NUCLEOTIDE SEQUENCE</scope>
    <source>
        <strain evidence="2">TMW 2.2257</strain>
    </source>
</reference>
<name>A0AB35HRI7_TETHA</name>
<evidence type="ECO:0000313" key="2">
    <source>
        <dbReference type="EMBL" id="MCO8298773.1"/>
    </source>
</evidence>
<dbReference type="EMBL" id="JACACB010000032">
    <property type="protein sequence ID" value="MCO8298773.1"/>
    <property type="molecule type" value="Genomic_DNA"/>
</dbReference>
<gene>
    <name evidence="2" type="ORF">HXW75_09845</name>
</gene>
<keyword evidence="1" id="KW-0175">Coiled coil</keyword>
<dbReference type="AlphaFoldDB" id="A0AB35HRI7"/>
<dbReference type="RefSeq" id="WP_253210312.1">
    <property type="nucleotide sequence ID" value="NZ_JACACB010000032.1"/>
</dbReference>
<proteinExistence type="predicted"/>
<organism evidence="2 3">
    <name type="scientific">Tetragenococcus halophilus</name>
    <name type="common">Pediococcus halophilus</name>
    <dbReference type="NCBI Taxonomy" id="51669"/>
    <lineage>
        <taxon>Bacteria</taxon>
        <taxon>Bacillati</taxon>
        <taxon>Bacillota</taxon>
        <taxon>Bacilli</taxon>
        <taxon>Lactobacillales</taxon>
        <taxon>Enterococcaceae</taxon>
        <taxon>Tetragenococcus</taxon>
    </lineage>
</organism>
<accession>A0AB35HRI7</accession>
<feature type="coiled-coil region" evidence="1">
    <location>
        <begin position="27"/>
        <end position="61"/>
    </location>
</feature>